<sequence>MYQNLNIVKDINKKRIIWEGHNGRKEGLLLRTMIERVPQGKRPLGHLRLRWEDRVKEDVKVVRRGLKGIIVRKRKLEANFLDGMVLKAENHEEEKEEEEIPTEKFLFFVQKNSF</sequence>
<organism evidence="1">
    <name type="scientific">Sipha flava</name>
    <name type="common">yellow sugarcane aphid</name>
    <dbReference type="NCBI Taxonomy" id="143950"/>
    <lineage>
        <taxon>Eukaryota</taxon>
        <taxon>Metazoa</taxon>
        <taxon>Ecdysozoa</taxon>
        <taxon>Arthropoda</taxon>
        <taxon>Hexapoda</taxon>
        <taxon>Insecta</taxon>
        <taxon>Pterygota</taxon>
        <taxon>Neoptera</taxon>
        <taxon>Paraneoptera</taxon>
        <taxon>Hemiptera</taxon>
        <taxon>Sternorrhyncha</taxon>
        <taxon>Aphidomorpha</taxon>
        <taxon>Aphidoidea</taxon>
        <taxon>Aphididae</taxon>
        <taxon>Sipha</taxon>
    </lineage>
</organism>
<name>A0A2S2RA64_9HEMI</name>
<gene>
    <name evidence="1" type="ORF">g.77881</name>
</gene>
<proteinExistence type="predicted"/>
<evidence type="ECO:0000313" key="1">
    <source>
        <dbReference type="EMBL" id="MBY86936.1"/>
    </source>
</evidence>
<protein>
    <submittedName>
        <fullName evidence="1">Uncharacterized protein</fullName>
    </submittedName>
</protein>
<reference evidence="1" key="1">
    <citation type="submission" date="2018-04" db="EMBL/GenBank/DDBJ databases">
        <title>Transcriptome assembly of Sipha flava.</title>
        <authorList>
            <person name="Scully E.D."/>
            <person name="Geib S.M."/>
            <person name="Palmer N.A."/>
            <person name="Koch K."/>
            <person name="Bradshaw J."/>
            <person name="Heng-Moss T."/>
            <person name="Sarath G."/>
        </authorList>
    </citation>
    <scope>NUCLEOTIDE SEQUENCE</scope>
</reference>
<accession>A0A2S2RA64</accession>
<dbReference type="EMBL" id="GGMS01017733">
    <property type="protein sequence ID" value="MBY86936.1"/>
    <property type="molecule type" value="Transcribed_RNA"/>
</dbReference>
<dbReference type="AlphaFoldDB" id="A0A2S2RA64"/>